<keyword evidence="3" id="KW-0479">Metal-binding</keyword>
<feature type="domain" description="Chitin-binding type-1" evidence="9">
    <location>
        <begin position="155"/>
        <end position="199"/>
    </location>
</feature>
<evidence type="ECO:0000259" key="9">
    <source>
        <dbReference type="PROSITE" id="PS50941"/>
    </source>
</evidence>
<name>A0A1Y1V959_9FUNG</name>
<organism evidence="10 11">
    <name type="scientific">Piromyces finnis</name>
    <dbReference type="NCBI Taxonomy" id="1754191"/>
    <lineage>
        <taxon>Eukaryota</taxon>
        <taxon>Fungi</taxon>
        <taxon>Fungi incertae sedis</taxon>
        <taxon>Chytridiomycota</taxon>
        <taxon>Chytridiomycota incertae sedis</taxon>
        <taxon>Neocallimastigomycetes</taxon>
        <taxon>Neocallimastigales</taxon>
        <taxon>Neocallimastigaceae</taxon>
        <taxon>Piromyces</taxon>
    </lineage>
</organism>
<feature type="domain" description="Chitin-binding type-1" evidence="9">
    <location>
        <begin position="204"/>
        <end position="247"/>
    </location>
</feature>
<dbReference type="GO" id="GO:0046872">
    <property type="term" value="F:metal ion binding"/>
    <property type="evidence" value="ECO:0007669"/>
    <property type="project" value="UniProtKB-KW"/>
</dbReference>
<dbReference type="Proteomes" id="UP000193719">
    <property type="component" value="Unassembled WGS sequence"/>
</dbReference>
<reference evidence="10 11" key="2">
    <citation type="submission" date="2016-08" db="EMBL/GenBank/DDBJ databases">
        <title>Pervasive Adenine N6-methylation of Active Genes in Fungi.</title>
        <authorList>
            <consortium name="DOE Joint Genome Institute"/>
            <person name="Mondo S.J."/>
            <person name="Dannebaum R.O."/>
            <person name="Kuo R.C."/>
            <person name="Labutti K."/>
            <person name="Haridas S."/>
            <person name="Kuo A."/>
            <person name="Salamov A."/>
            <person name="Ahrendt S.R."/>
            <person name="Lipzen A."/>
            <person name="Sullivan W."/>
            <person name="Andreopoulos W.B."/>
            <person name="Clum A."/>
            <person name="Lindquist E."/>
            <person name="Daum C."/>
            <person name="Ramamoorthy G.K."/>
            <person name="Gryganskyi A."/>
            <person name="Culley D."/>
            <person name="Magnuson J.K."/>
            <person name="James T.Y."/>
            <person name="O'Malley M.A."/>
            <person name="Stajich J.E."/>
            <person name="Spatafora J.W."/>
            <person name="Visel A."/>
            <person name="Grigoriev I.V."/>
        </authorList>
    </citation>
    <scope>NUCLEOTIDE SEQUENCE [LARGE SCALE GENOMIC DNA]</scope>
    <source>
        <strain evidence="11">finn</strain>
    </source>
</reference>
<feature type="disulfide bond" evidence="7">
    <location>
        <begin position="216"/>
        <end position="228"/>
    </location>
</feature>
<evidence type="ECO:0000313" key="11">
    <source>
        <dbReference type="Proteomes" id="UP000193719"/>
    </source>
</evidence>
<feature type="disulfide bond" evidence="7">
    <location>
        <begin position="207"/>
        <end position="222"/>
    </location>
</feature>
<keyword evidence="4 8" id="KW-0732">Signal</keyword>
<accession>A0A1Y1V959</accession>
<keyword evidence="7" id="KW-1015">Disulfide bond</keyword>
<feature type="disulfide bond" evidence="7">
    <location>
        <begin position="165"/>
        <end position="177"/>
    </location>
</feature>
<dbReference type="SUPFAM" id="SSF57016">
    <property type="entry name" value="Plant lectins/antimicrobial peptides"/>
    <property type="match status" value="4"/>
</dbReference>
<dbReference type="PANTHER" id="PTHR46471:SF2">
    <property type="entry name" value="CHITIN DEACETYLASE-RELATED"/>
    <property type="match status" value="1"/>
</dbReference>
<gene>
    <name evidence="10" type="ORF">BCR36DRAFT_291374</name>
</gene>
<keyword evidence="5" id="KW-0378">Hydrolase</keyword>
<sequence length="247" mass="26129">MKYLNLIFSISSILSISSISAAPTFTSRCGDGYGECDPGFCCSEFGWCGKSDDYCLISNNCQPKFGKCTGGISTDDRCGPQNGYTICPSEECCSQYGWCGTEGIHCGTGCQSEFGQCNNFLQPTLTFNTIPPSTTTNISSQTTKSNTSLQPTSIKSKCGVGYGECDPGFCCSVFGWCGQSDDHCLISNGCQSEFGKCIGGISTNNRCGPQNGYTVCPSGECCSQYGWCGTESIHCGAGCQSEFGQCN</sequence>
<feature type="disulfide bond" evidence="7">
    <location>
        <begin position="221"/>
        <end position="235"/>
    </location>
</feature>
<evidence type="ECO:0000256" key="8">
    <source>
        <dbReference type="SAM" id="SignalP"/>
    </source>
</evidence>
<keyword evidence="6" id="KW-0119">Carbohydrate metabolism</keyword>
<dbReference type="SMART" id="SM00270">
    <property type="entry name" value="ChtBD1"/>
    <property type="match status" value="4"/>
</dbReference>
<feature type="disulfide bond" evidence="7">
    <location>
        <begin position="170"/>
        <end position="184"/>
    </location>
</feature>
<dbReference type="InterPro" id="IPR036861">
    <property type="entry name" value="Endochitinase-like_sf"/>
</dbReference>
<proteinExistence type="predicted"/>
<evidence type="ECO:0000256" key="7">
    <source>
        <dbReference type="PROSITE-ProRule" id="PRU00261"/>
    </source>
</evidence>
<dbReference type="CDD" id="cd00035">
    <property type="entry name" value="ChtBD1"/>
    <property type="match status" value="2"/>
</dbReference>
<evidence type="ECO:0000256" key="3">
    <source>
        <dbReference type="ARBA" id="ARBA00022723"/>
    </source>
</evidence>
<dbReference type="PROSITE" id="PS50941">
    <property type="entry name" value="CHIT_BIND_I_2"/>
    <property type="match status" value="4"/>
</dbReference>
<feature type="signal peptide" evidence="8">
    <location>
        <begin position="1"/>
        <end position="21"/>
    </location>
</feature>
<feature type="domain" description="Chitin-binding type-1" evidence="9">
    <location>
        <begin position="75"/>
        <end position="119"/>
    </location>
</feature>
<protein>
    <recommendedName>
        <fullName evidence="9">Chitin-binding type-1 domain-containing protein</fullName>
    </recommendedName>
</protein>
<dbReference type="AlphaFoldDB" id="A0A1Y1V959"/>
<evidence type="ECO:0000256" key="4">
    <source>
        <dbReference type="ARBA" id="ARBA00022729"/>
    </source>
</evidence>
<comment type="cofactor">
    <cofactor evidence="1">
        <name>Co(2+)</name>
        <dbReference type="ChEBI" id="CHEBI:48828"/>
    </cofactor>
</comment>
<keyword evidence="11" id="KW-1185">Reference proteome</keyword>
<dbReference type="Pfam" id="PF00187">
    <property type="entry name" value="Chitin_bind_1"/>
    <property type="match status" value="2"/>
</dbReference>
<evidence type="ECO:0000313" key="10">
    <source>
        <dbReference type="EMBL" id="ORX49575.1"/>
    </source>
</evidence>
<feature type="disulfide bond" evidence="7">
    <location>
        <begin position="87"/>
        <end position="99"/>
    </location>
</feature>
<evidence type="ECO:0000256" key="1">
    <source>
        <dbReference type="ARBA" id="ARBA00001941"/>
    </source>
</evidence>
<feature type="disulfide bond" evidence="7">
    <location>
        <begin position="36"/>
        <end position="48"/>
    </location>
</feature>
<feature type="non-terminal residue" evidence="10">
    <location>
        <position position="247"/>
    </location>
</feature>
<feature type="chain" id="PRO_5012463261" description="Chitin-binding type-1 domain-containing protein" evidence="8">
    <location>
        <begin position="22"/>
        <end position="247"/>
    </location>
</feature>
<evidence type="ECO:0000256" key="6">
    <source>
        <dbReference type="ARBA" id="ARBA00023277"/>
    </source>
</evidence>
<dbReference type="GO" id="GO:0016787">
    <property type="term" value="F:hydrolase activity"/>
    <property type="evidence" value="ECO:0007669"/>
    <property type="project" value="UniProtKB-KW"/>
</dbReference>
<dbReference type="OrthoDB" id="2129317at2759"/>
<dbReference type="STRING" id="1754191.A0A1Y1V959"/>
<dbReference type="InterPro" id="IPR001002">
    <property type="entry name" value="Chitin-bd_1"/>
</dbReference>
<feature type="disulfide bond" evidence="7">
    <location>
        <begin position="92"/>
        <end position="106"/>
    </location>
</feature>
<feature type="disulfide bond" evidence="7">
    <location>
        <begin position="78"/>
        <end position="93"/>
    </location>
</feature>
<dbReference type="EMBL" id="MCFH01000023">
    <property type="protein sequence ID" value="ORX49575.1"/>
    <property type="molecule type" value="Genomic_DNA"/>
</dbReference>
<reference evidence="10 11" key="1">
    <citation type="submission" date="2016-08" db="EMBL/GenBank/DDBJ databases">
        <title>Genomes of anaerobic fungi encode conserved fungal cellulosomes for biomass hydrolysis.</title>
        <authorList>
            <consortium name="DOE Joint Genome Institute"/>
            <person name="Haitjema C.H."/>
            <person name="Gilmore S.P."/>
            <person name="Henske J.K."/>
            <person name="Solomon K.V."/>
            <person name="De Groot R."/>
            <person name="Kuo A."/>
            <person name="Mondo S.J."/>
            <person name="Salamov A.A."/>
            <person name="Labutti K."/>
            <person name="Zhao Z."/>
            <person name="Chiniquy J."/>
            <person name="Barry K."/>
            <person name="Brewer H.M."/>
            <person name="Purvine S.O."/>
            <person name="Wright A.T."/>
            <person name="Boxma B."/>
            <person name="Van Alen T."/>
            <person name="Hackstein J.H."/>
            <person name="Baker S.E."/>
            <person name="Grigoriev I.V."/>
            <person name="O'Malley M.A."/>
        </authorList>
    </citation>
    <scope>NUCLEOTIDE SEQUENCE [LARGE SCALE GENOMIC DNA]</scope>
    <source>
        <strain evidence="11">finn</strain>
    </source>
</reference>
<evidence type="ECO:0000256" key="5">
    <source>
        <dbReference type="ARBA" id="ARBA00022801"/>
    </source>
</evidence>
<dbReference type="PANTHER" id="PTHR46471">
    <property type="entry name" value="CHITIN DEACETYLASE"/>
    <property type="match status" value="1"/>
</dbReference>
<comment type="caution">
    <text evidence="10">The sequence shown here is derived from an EMBL/GenBank/DDBJ whole genome shotgun (WGS) entry which is preliminary data.</text>
</comment>
<dbReference type="Gene3D" id="3.30.60.10">
    <property type="entry name" value="Endochitinase-like"/>
    <property type="match status" value="4"/>
</dbReference>
<keyword evidence="2 7" id="KW-0147">Chitin-binding</keyword>
<feature type="domain" description="Chitin-binding type-1" evidence="9">
    <location>
        <begin position="26"/>
        <end position="70"/>
    </location>
</feature>
<evidence type="ECO:0000256" key="2">
    <source>
        <dbReference type="ARBA" id="ARBA00022669"/>
    </source>
</evidence>
<feature type="disulfide bond" evidence="7">
    <location>
        <begin position="41"/>
        <end position="55"/>
    </location>
</feature>
<comment type="caution">
    <text evidence="7">Lacks conserved residue(s) required for the propagation of feature annotation.</text>
</comment>
<dbReference type="GO" id="GO:0008061">
    <property type="term" value="F:chitin binding"/>
    <property type="evidence" value="ECO:0007669"/>
    <property type="project" value="UniProtKB-UniRule"/>
</dbReference>